<accession>A0ABW4KR45</accession>
<dbReference type="Pfam" id="PF06612">
    <property type="entry name" value="DUF1146"/>
    <property type="match status" value="1"/>
</dbReference>
<proteinExistence type="predicted"/>
<gene>
    <name evidence="2" type="ORF">ACFSCZ_18910</name>
</gene>
<dbReference type="InterPro" id="IPR009526">
    <property type="entry name" value="DUF1146"/>
</dbReference>
<protein>
    <submittedName>
        <fullName evidence="2">DUF1146 family protein</fullName>
    </submittedName>
</protein>
<reference evidence="3" key="1">
    <citation type="journal article" date="2019" name="Int. J. Syst. Evol. Microbiol.">
        <title>The Global Catalogue of Microorganisms (GCM) 10K type strain sequencing project: providing services to taxonomists for standard genome sequencing and annotation.</title>
        <authorList>
            <consortium name="The Broad Institute Genomics Platform"/>
            <consortium name="The Broad Institute Genome Sequencing Center for Infectious Disease"/>
            <person name="Wu L."/>
            <person name="Ma J."/>
        </authorList>
    </citation>
    <scope>NUCLEOTIDE SEQUENCE [LARGE SCALE GENOMIC DNA]</scope>
    <source>
        <strain evidence="3">CGMCC 1.12295</strain>
    </source>
</reference>
<evidence type="ECO:0000313" key="3">
    <source>
        <dbReference type="Proteomes" id="UP001597301"/>
    </source>
</evidence>
<dbReference type="RefSeq" id="WP_380776479.1">
    <property type="nucleotide sequence ID" value="NZ_JBHUEO010000116.1"/>
</dbReference>
<organism evidence="2 3">
    <name type="scientific">Siminovitchia sediminis</name>
    <dbReference type="NCBI Taxonomy" id="1274353"/>
    <lineage>
        <taxon>Bacteria</taxon>
        <taxon>Bacillati</taxon>
        <taxon>Bacillota</taxon>
        <taxon>Bacilli</taxon>
        <taxon>Bacillales</taxon>
        <taxon>Bacillaceae</taxon>
        <taxon>Siminovitchia</taxon>
    </lineage>
</organism>
<evidence type="ECO:0000313" key="2">
    <source>
        <dbReference type="EMBL" id="MFD1708748.1"/>
    </source>
</evidence>
<evidence type="ECO:0000256" key="1">
    <source>
        <dbReference type="SAM" id="Phobius"/>
    </source>
</evidence>
<keyword evidence="1" id="KW-0812">Transmembrane</keyword>
<name>A0ABW4KR45_9BACI</name>
<dbReference type="NCBIfam" id="TIGR02327">
    <property type="entry name" value="int_mem_ywzB"/>
    <property type="match status" value="1"/>
</dbReference>
<keyword evidence="3" id="KW-1185">Reference proteome</keyword>
<keyword evidence="1" id="KW-1133">Transmembrane helix</keyword>
<feature type="transmembrane region" description="Helical" evidence="1">
    <location>
        <begin position="49"/>
        <end position="69"/>
    </location>
</feature>
<feature type="transmembrane region" description="Helical" evidence="1">
    <location>
        <begin position="12"/>
        <end position="29"/>
    </location>
</feature>
<comment type="caution">
    <text evidence="2">The sequence shown here is derived from an EMBL/GenBank/DDBJ whole genome shotgun (WGS) entry which is preliminary data.</text>
</comment>
<dbReference type="EMBL" id="JBHUEO010000116">
    <property type="protein sequence ID" value="MFD1708748.1"/>
    <property type="molecule type" value="Genomic_DNA"/>
</dbReference>
<keyword evidence="1" id="KW-0472">Membrane</keyword>
<dbReference type="Proteomes" id="UP001597301">
    <property type="component" value="Unassembled WGS sequence"/>
</dbReference>
<sequence>MIEGTEIAQQALISILSHLVFIALTFWALQALHFDRLLRANRVFQARLLYIILTIAIGSSISNFFLDYLHWSQQIQYFFMNIGL</sequence>